<evidence type="ECO:0000259" key="2">
    <source>
        <dbReference type="Pfam" id="PF03703"/>
    </source>
</evidence>
<feature type="transmembrane region" description="Helical" evidence="1">
    <location>
        <begin position="55"/>
        <end position="74"/>
    </location>
</feature>
<feature type="transmembrane region" description="Helical" evidence="1">
    <location>
        <begin position="80"/>
        <end position="100"/>
    </location>
</feature>
<keyword evidence="4" id="KW-1185">Reference proteome</keyword>
<gene>
    <name evidence="3" type="ORF">SAJA_14845</name>
</gene>
<evidence type="ECO:0000313" key="4">
    <source>
        <dbReference type="Proteomes" id="UP000285310"/>
    </source>
</evidence>
<sequence length="191" mass="21083">MPLPRGLVRLGSAFPLAQLMNDSTDDGTHIPDGSKAAPGTVEDEQIIWSTGPGQIVNFHIYIIASIAAAIPGVLAPWPWVALAIVPVVIAGVYAWSVQAIRYELTHERLRQSWGVLTRRGEEIELYRVEDTSPTAPLLYRLNGRGNVDVLSTDRSAATLTLRAIKDHESIRNTIRERVEAMRRAKGVRLVE</sequence>
<evidence type="ECO:0000256" key="1">
    <source>
        <dbReference type="SAM" id="Phobius"/>
    </source>
</evidence>
<keyword evidence="1" id="KW-0812">Transmembrane</keyword>
<dbReference type="Proteomes" id="UP000285310">
    <property type="component" value="Unassembled WGS sequence"/>
</dbReference>
<name>A0A423PF16_9GAMM</name>
<keyword evidence="1" id="KW-0472">Membrane</keyword>
<organism evidence="3 4">
    <name type="scientific">Salinisphaera japonica YTM-1</name>
    <dbReference type="NCBI Taxonomy" id="1209778"/>
    <lineage>
        <taxon>Bacteria</taxon>
        <taxon>Pseudomonadati</taxon>
        <taxon>Pseudomonadota</taxon>
        <taxon>Gammaproteobacteria</taxon>
        <taxon>Salinisphaerales</taxon>
        <taxon>Salinisphaeraceae</taxon>
        <taxon>Salinisphaera</taxon>
    </lineage>
</organism>
<comment type="caution">
    <text evidence="3">The sequence shown here is derived from an EMBL/GenBank/DDBJ whole genome shotgun (WGS) entry which is preliminary data.</text>
</comment>
<dbReference type="InParanoid" id="A0A423PF16"/>
<reference evidence="3 4" key="1">
    <citation type="submission" date="2013-10" db="EMBL/GenBank/DDBJ databases">
        <title>Salinisphaera japonica YTM-1 Genome Sequencing.</title>
        <authorList>
            <person name="Lai Q."/>
            <person name="Li C."/>
            <person name="Shao Z."/>
        </authorList>
    </citation>
    <scope>NUCLEOTIDE SEQUENCE [LARGE SCALE GENOMIC DNA]</scope>
    <source>
        <strain evidence="3 4">YTM-1</strain>
    </source>
</reference>
<dbReference type="Pfam" id="PF03703">
    <property type="entry name" value="bPH_2"/>
    <property type="match status" value="1"/>
</dbReference>
<feature type="domain" description="YdbS-like PH" evidence="2">
    <location>
        <begin position="98"/>
        <end position="174"/>
    </location>
</feature>
<dbReference type="EMBL" id="AYKG01000068">
    <property type="protein sequence ID" value="ROO24166.1"/>
    <property type="molecule type" value="Genomic_DNA"/>
</dbReference>
<protein>
    <recommendedName>
        <fullName evidence="2">YdbS-like PH domain-containing protein</fullName>
    </recommendedName>
</protein>
<keyword evidence="1" id="KW-1133">Transmembrane helix</keyword>
<evidence type="ECO:0000313" key="3">
    <source>
        <dbReference type="EMBL" id="ROO24166.1"/>
    </source>
</evidence>
<proteinExistence type="predicted"/>
<accession>A0A423PF16</accession>
<dbReference type="InterPro" id="IPR005182">
    <property type="entry name" value="YdbS-like_PH"/>
</dbReference>
<dbReference type="AlphaFoldDB" id="A0A423PF16"/>